<keyword evidence="3" id="KW-0675">Receptor</keyword>
<dbReference type="AlphaFoldDB" id="A0A2A4MGG2"/>
<organism evidence="3 4">
    <name type="scientific">SAR86 cluster bacterium</name>
    <dbReference type="NCBI Taxonomy" id="2030880"/>
    <lineage>
        <taxon>Bacteria</taxon>
        <taxon>Pseudomonadati</taxon>
        <taxon>Pseudomonadota</taxon>
        <taxon>Gammaproteobacteria</taxon>
        <taxon>SAR86 cluster</taxon>
    </lineage>
</organism>
<dbReference type="Pfam" id="PF07715">
    <property type="entry name" value="Plug"/>
    <property type="match status" value="1"/>
</dbReference>
<dbReference type="GO" id="GO:0015344">
    <property type="term" value="F:siderophore uptake transmembrane transporter activity"/>
    <property type="evidence" value="ECO:0007669"/>
    <property type="project" value="TreeGrafter"/>
</dbReference>
<feature type="domain" description="TonB-dependent receptor plug" evidence="2">
    <location>
        <begin position="63"/>
        <end position="135"/>
    </location>
</feature>
<evidence type="ECO:0000256" key="1">
    <source>
        <dbReference type="SAM" id="SignalP"/>
    </source>
</evidence>
<evidence type="ECO:0000259" key="2">
    <source>
        <dbReference type="Pfam" id="PF07715"/>
    </source>
</evidence>
<dbReference type="PANTHER" id="PTHR30069:SF28">
    <property type="entry name" value="TONB-DEPENDENT RECEPTOR YNCD-RELATED"/>
    <property type="match status" value="1"/>
</dbReference>
<feature type="chain" id="PRO_5012110637" evidence="1">
    <location>
        <begin position="36"/>
        <end position="450"/>
    </location>
</feature>
<feature type="non-terminal residue" evidence="3">
    <location>
        <position position="450"/>
    </location>
</feature>
<comment type="caution">
    <text evidence="3">The sequence shown here is derived from an EMBL/GenBank/DDBJ whole genome shotgun (WGS) entry which is preliminary data.</text>
</comment>
<protein>
    <submittedName>
        <fullName evidence="3">TonB-dependent receptor</fullName>
    </submittedName>
</protein>
<feature type="signal peptide" evidence="1">
    <location>
        <begin position="1"/>
        <end position="35"/>
    </location>
</feature>
<evidence type="ECO:0000313" key="3">
    <source>
        <dbReference type="EMBL" id="PCH59329.1"/>
    </source>
</evidence>
<proteinExistence type="predicted"/>
<keyword evidence="1" id="KW-0732">Signal</keyword>
<accession>A0A2A4MGG2</accession>
<dbReference type="EMBL" id="NVQR01000123">
    <property type="protein sequence ID" value="PCH59329.1"/>
    <property type="molecule type" value="Genomic_DNA"/>
</dbReference>
<dbReference type="SUPFAM" id="SSF56935">
    <property type="entry name" value="Porins"/>
    <property type="match status" value="1"/>
</dbReference>
<dbReference type="InterPro" id="IPR012910">
    <property type="entry name" value="Plug_dom"/>
</dbReference>
<dbReference type="Proteomes" id="UP000218172">
    <property type="component" value="Unassembled WGS sequence"/>
</dbReference>
<dbReference type="Gene3D" id="2.170.130.10">
    <property type="entry name" value="TonB-dependent receptor, plug domain"/>
    <property type="match status" value="1"/>
</dbReference>
<sequence>MFTPIGPMLEIGTKKPLLLYCLAAIALAMTGIVSAQDDVEAPLPDLAVQEEATVGRTFMPGDFARFAPRNALDMLNQVPGFSIRSGRQGRGFGQVNTNVLVNGQRLSSKSQNVFDQLRRVTAGNVERIEIVDGAALGIPGLSGQVANVITASGDISGSYEYRTMHRPKYAEPSWYGGEVSVSGSTSRLEWNAAYTHGIGRGAAGGPGVITDEFGNVTEWRDILWNFEGDFPQLSGSLKWDGPNSMVANLNVQYSRNYTDFSNDEDRDLITGVDRFRDYDNSGRSYGYEIGADLEFELGAGRMKLIGLERLDDNDSQSDSVLIFEDDSPSTGSRFASQSESGERIGRVEYRWDSLGGNWQLDAEAAFNRLDQASQLFNLDIAGDLLQIPLPNSTGEVTEDRYEVILTHGRTLANGLTLQLGLGGESSELEQTGPGGLTRSFWRPKGSLSLA</sequence>
<gene>
    <name evidence="3" type="ORF">COC19_07240</name>
</gene>
<dbReference type="PANTHER" id="PTHR30069">
    <property type="entry name" value="TONB-DEPENDENT OUTER MEMBRANE RECEPTOR"/>
    <property type="match status" value="1"/>
</dbReference>
<dbReference type="GO" id="GO:0009279">
    <property type="term" value="C:cell outer membrane"/>
    <property type="evidence" value="ECO:0007669"/>
    <property type="project" value="TreeGrafter"/>
</dbReference>
<name>A0A2A4MGG2_9GAMM</name>
<dbReference type="InterPro" id="IPR039426">
    <property type="entry name" value="TonB-dep_rcpt-like"/>
</dbReference>
<dbReference type="InterPro" id="IPR037066">
    <property type="entry name" value="Plug_dom_sf"/>
</dbReference>
<dbReference type="GO" id="GO:0044718">
    <property type="term" value="P:siderophore transmembrane transport"/>
    <property type="evidence" value="ECO:0007669"/>
    <property type="project" value="TreeGrafter"/>
</dbReference>
<reference evidence="4" key="1">
    <citation type="submission" date="2017-08" db="EMBL/GenBank/DDBJ databases">
        <title>A dynamic microbial community with high functional redundancy inhabits the cold, oxic subseafloor aquifer.</title>
        <authorList>
            <person name="Tully B.J."/>
            <person name="Wheat C.G."/>
            <person name="Glazer B.T."/>
            <person name="Huber J.A."/>
        </authorList>
    </citation>
    <scope>NUCLEOTIDE SEQUENCE [LARGE SCALE GENOMIC DNA]</scope>
</reference>
<evidence type="ECO:0000313" key="4">
    <source>
        <dbReference type="Proteomes" id="UP000218172"/>
    </source>
</evidence>